<protein>
    <submittedName>
        <fullName evidence="2">Uncharacterized protein</fullName>
    </submittedName>
</protein>
<proteinExistence type="predicted"/>
<evidence type="ECO:0000256" key="1">
    <source>
        <dbReference type="SAM" id="MobiDB-lite"/>
    </source>
</evidence>
<feature type="region of interest" description="Disordered" evidence="1">
    <location>
        <begin position="51"/>
        <end position="84"/>
    </location>
</feature>
<feature type="region of interest" description="Disordered" evidence="1">
    <location>
        <begin position="1"/>
        <end position="32"/>
    </location>
</feature>
<name>A0ABD5RXY1_9EURY</name>
<dbReference type="EMBL" id="JBHSWU010000030">
    <property type="protein sequence ID" value="MFC6723622.1"/>
    <property type="molecule type" value="Genomic_DNA"/>
</dbReference>
<comment type="caution">
    <text evidence="2">The sequence shown here is derived from an EMBL/GenBank/DDBJ whole genome shotgun (WGS) entry which is preliminary data.</text>
</comment>
<organism evidence="2 3">
    <name type="scientific">Halobium palmae</name>
    <dbReference type="NCBI Taxonomy" id="1776492"/>
    <lineage>
        <taxon>Archaea</taxon>
        <taxon>Methanobacteriati</taxon>
        <taxon>Methanobacteriota</taxon>
        <taxon>Stenosarchaea group</taxon>
        <taxon>Halobacteria</taxon>
        <taxon>Halobacteriales</taxon>
        <taxon>Haloferacaceae</taxon>
        <taxon>Halobium</taxon>
    </lineage>
</organism>
<evidence type="ECO:0000313" key="3">
    <source>
        <dbReference type="Proteomes" id="UP001596328"/>
    </source>
</evidence>
<reference evidence="2 3" key="1">
    <citation type="journal article" date="2019" name="Int. J. Syst. Evol. Microbiol.">
        <title>The Global Catalogue of Microorganisms (GCM) 10K type strain sequencing project: providing services to taxonomists for standard genome sequencing and annotation.</title>
        <authorList>
            <consortium name="The Broad Institute Genomics Platform"/>
            <consortium name="The Broad Institute Genome Sequencing Center for Infectious Disease"/>
            <person name="Wu L."/>
            <person name="Ma J."/>
        </authorList>
    </citation>
    <scope>NUCLEOTIDE SEQUENCE [LARGE SCALE GENOMIC DNA]</scope>
    <source>
        <strain evidence="2 3">NBRC 111368</strain>
    </source>
</reference>
<accession>A0ABD5RXY1</accession>
<evidence type="ECO:0000313" key="2">
    <source>
        <dbReference type="EMBL" id="MFC6723622.1"/>
    </source>
</evidence>
<sequence length="84" mass="9207">MSLSPDDADDVETTPQTDRPACGAECVDQDDPCENPAIRTLGVCWLHVDQAEDQESPPADDPSERSPTVPRYPNREASRGTPQR</sequence>
<dbReference type="Proteomes" id="UP001596328">
    <property type="component" value="Unassembled WGS sequence"/>
</dbReference>
<keyword evidence="3" id="KW-1185">Reference proteome</keyword>
<dbReference type="AlphaFoldDB" id="A0ABD5RXY1"/>
<gene>
    <name evidence="2" type="ORF">ACFQE1_04305</name>
</gene>
<feature type="compositionally biased region" description="Acidic residues" evidence="1">
    <location>
        <begin position="1"/>
        <end position="12"/>
    </location>
</feature>